<evidence type="ECO:0000256" key="1">
    <source>
        <dbReference type="SAM" id="MobiDB-lite"/>
    </source>
</evidence>
<dbReference type="Proteomes" id="UP001066276">
    <property type="component" value="Chromosome 4_1"/>
</dbReference>
<name>A0AAV7T3S6_PLEWA</name>
<comment type="caution">
    <text evidence="2">The sequence shown here is derived from an EMBL/GenBank/DDBJ whole genome shotgun (WGS) entry which is preliminary data.</text>
</comment>
<proteinExistence type="predicted"/>
<reference evidence="2" key="1">
    <citation type="journal article" date="2022" name="bioRxiv">
        <title>Sequencing and chromosome-scale assembly of the giantPleurodeles waltlgenome.</title>
        <authorList>
            <person name="Brown T."/>
            <person name="Elewa A."/>
            <person name="Iarovenko S."/>
            <person name="Subramanian E."/>
            <person name="Araus A.J."/>
            <person name="Petzold A."/>
            <person name="Susuki M."/>
            <person name="Suzuki K.-i.T."/>
            <person name="Hayashi T."/>
            <person name="Toyoda A."/>
            <person name="Oliveira C."/>
            <person name="Osipova E."/>
            <person name="Leigh N.D."/>
            <person name="Simon A."/>
            <person name="Yun M.H."/>
        </authorList>
    </citation>
    <scope>NUCLEOTIDE SEQUENCE</scope>
    <source>
        <strain evidence="2">20211129_DDA</strain>
        <tissue evidence="2">Liver</tissue>
    </source>
</reference>
<protein>
    <submittedName>
        <fullName evidence="2">Uncharacterized protein</fullName>
    </submittedName>
</protein>
<evidence type="ECO:0000313" key="2">
    <source>
        <dbReference type="EMBL" id="KAJ1170931.1"/>
    </source>
</evidence>
<feature type="region of interest" description="Disordered" evidence="1">
    <location>
        <begin position="48"/>
        <end position="69"/>
    </location>
</feature>
<evidence type="ECO:0000313" key="3">
    <source>
        <dbReference type="Proteomes" id="UP001066276"/>
    </source>
</evidence>
<dbReference type="EMBL" id="JANPWB010000007">
    <property type="protein sequence ID" value="KAJ1170931.1"/>
    <property type="molecule type" value="Genomic_DNA"/>
</dbReference>
<accession>A0AAV7T3S6</accession>
<sequence>MKQPTKRWYCALPSVEINTLGSSVVFLVTTFTTGPCRHLHLAFPQCPQRNSQCGTSGDEPPSPLPPRRSRYIRSARGSELFHAPPIHPRYVRGDGALTGAPNHAADMRSPRRPWALLSFHRGTAPLSDLRHCRPPGSPAPLSHDGQPVHFMAPPLCRGASPHPPQRVLTGSDPASPSMLRPGDCGSRGRAHTATPVRGPNTGRQA</sequence>
<gene>
    <name evidence="2" type="ORF">NDU88_002802</name>
</gene>
<dbReference type="AlphaFoldDB" id="A0AAV7T3S6"/>
<feature type="region of interest" description="Disordered" evidence="1">
    <location>
        <begin position="155"/>
        <end position="205"/>
    </location>
</feature>
<organism evidence="2 3">
    <name type="scientific">Pleurodeles waltl</name>
    <name type="common">Iberian ribbed newt</name>
    <dbReference type="NCBI Taxonomy" id="8319"/>
    <lineage>
        <taxon>Eukaryota</taxon>
        <taxon>Metazoa</taxon>
        <taxon>Chordata</taxon>
        <taxon>Craniata</taxon>
        <taxon>Vertebrata</taxon>
        <taxon>Euteleostomi</taxon>
        <taxon>Amphibia</taxon>
        <taxon>Batrachia</taxon>
        <taxon>Caudata</taxon>
        <taxon>Salamandroidea</taxon>
        <taxon>Salamandridae</taxon>
        <taxon>Pleurodelinae</taxon>
        <taxon>Pleurodeles</taxon>
    </lineage>
</organism>
<keyword evidence="3" id="KW-1185">Reference proteome</keyword>